<evidence type="ECO:0000259" key="4">
    <source>
        <dbReference type="Pfam" id="PF01281"/>
    </source>
</evidence>
<feature type="domain" description="Ribosomal protein L9" evidence="4">
    <location>
        <begin position="14"/>
        <end position="53"/>
    </location>
</feature>
<reference evidence="5 6" key="1">
    <citation type="submission" date="2019-07" db="EMBL/GenBank/DDBJ databases">
        <title>Genome assembly of two rare yeast pathogens: Diutina rugosa and Trichomonascus ciferrii.</title>
        <authorList>
            <person name="Mixao V."/>
            <person name="Saus E."/>
            <person name="Hansen A."/>
            <person name="Lass-Flor C."/>
            <person name="Gabaldon T."/>
        </authorList>
    </citation>
    <scope>NUCLEOTIDE SEQUENCE [LARGE SCALE GENOMIC DNA]</scope>
    <source>
        <strain evidence="5 6">CBS 613</strain>
    </source>
</reference>
<proteinExistence type="inferred from homology"/>
<evidence type="ECO:0000313" key="6">
    <source>
        <dbReference type="Proteomes" id="UP000449547"/>
    </source>
</evidence>
<comment type="caution">
    <text evidence="5">The sequence shown here is derived from an EMBL/GenBank/DDBJ whole genome shotgun (WGS) entry which is preliminary data.</text>
</comment>
<dbReference type="InterPro" id="IPR020070">
    <property type="entry name" value="Ribosomal_bL9_N"/>
</dbReference>
<evidence type="ECO:0000313" key="5">
    <source>
        <dbReference type="EMBL" id="KAA8905940.1"/>
    </source>
</evidence>
<dbReference type="InterPro" id="IPR000244">
    <property type="entry name" value="Ribosomal_bL9"/>
</dbReference>
<sequence length="217" mass="23493">MLRTFVRHASSSVEIQLLQDIPQVGVRGEVLRVSRGHMRNYLQLNNRAAYIVKGQQPPLPVVKREVKPVVTKTKAAEDVAEPSAVKKTATETAKPAPTLEDLGALLQKASKRKDSVFGGAQFQKSSSSDAALDYSVSDLKVIPDHYTHTGKLPVTRADLAAVIVKYTGIAVPENQIRVNHGTVTIEGAIEAAGEYTWTINVPADQDSVTKKLTIASK</sequence>
<dbReference type="EMBL" id="SWFT01000039">
    <property type="protein sequence ID" value="KAA8905940.1"/>
    <property type="molecule type" value="Genomic_DNA"/>
</dbReference>
<evidence type="ECO:0000256" key="3">
    <source>
        <dbReference type="ARBA" id="ARBA00023274"/>
    </source>
</evidence>
<keyword evidence="3" id="KW-0687">Ribonucleoprotein</keyword>
<evidence type="ECO:0000256" key="1">
    <source>
        <dbReference type="ARBA" id="ARBA00010605"/>
    </source>
</evidence>
<dbReference type="Gene3D" id="3.40.5.10">
    <property type="entry name" value="Ribosomal protein L9, N-terminal domain"/>
    <property type="match status" value="1"/>
</dbReference>
<dbReference type="RefSeq" id="XP_034013921.1">
    <property type="nucleotide sequence ID" value="XM_034153847.1"/>
</dbReference>
<dbReference type="GeneID" id="54779970"/>
<dbReference type="GO" id="GO:0003735">
    <property type="term" value="F:structural constituent of ribosome"/>
    <property type="evidence" value="ECO:0007669"/>
    <property type="project" value="InterPro"/>
</dbReference>
<dbReference type="AlphaFoldDB" id="A0A642UUV6"/>
<dbReference type="OMA" id="GNKACYI"/>
<dbReference type="SUPFAM" id="SSF55658">
    <property type="entry name" value="L9 N-domain-like"/>
    <property type="match status" value="1"/>
</dbReference>
<dbReference type="InterPro" id="IPR036935">
    <property type="entry name" value="Ribosomal_bL9_N_sf"/>
</dbReference>
<dbReference type="GO" id="GO:0005840">
    <property type="term" value="C:ribosome"/>
    <property type="evidence" value="ECO:0007669"/>
    <property type="project" value="UniProtKB-KW"/>
</dbReference>
<accession>A0A642UUV6</accession>
<gene>
    <name evidence="5" type="ORF">DIURU_001317</name>
</gene>
<dbReference type="VEuPathDB" id="FungiDB:DIURU_001317"/>
<name>A0A642UUV6_DIURU</name>
<dbReference type="GO" id="GO:0006412">
    <property type="term" value="P:translation"/>
    <property type="evidence" value="ECO:0007669"/>
    <property type="project" value="InterPro"/>
</dbReference>
<dbReference type="Pfam" id="PF01281">
    <property type="entry name" value="Ribosomal_L9_N"/>
    <property type="match status" value="1"/>
</dbReference>
<dbReference type="OrthoDB" id="5555409at2759"/>
<dbReference type="GO" id="GO:1990904">
    <property type="term" value="C:ribonucleoprotein complex"/>
    <property type="evidence" value="ECO:0007669"/>
    <property type="project" value="UniProtKB-KW"/>
</dbReference>
<organism evidence="5 6">
    <name type="scientific">Diutina rugosa</name>
    <name type="common">Yeast</name>
    <name type="synonym">Candida rugosa</name>
    <dbReference type="NCBI Taxonomy" id="5481"/>
    <lineage>
        <taxon>Eukaryota</taxon>
        <taxon>Fungi</taxon>
        <taxon>Dikarya</taxon>
        <taxon>Ascomycota</taxon>
        <taxon>Saccharomycotina</taxon>
        <taxon>Pichiomycetes</taxon>
        <taxon>Debaryomycetaceae</taxon>
        <taxon>Diutina</taxon>
    </lineage>
</organism>
<dbReference type="InterPro" id="IPR009027">
    <property type="entry name" value="Ribosomal_bL9/RNase_H1_N"/>
</dbReference>
<keyword evidence="2" id="KW-0689">Ribosomal protein</keyword>
<dbReference type="PANTHER" id="PTHR21368">
    <property type="entry name" value="50S RIBOSOMAL PROTEIN L9"/>
    <property type="match status" value="1"/>
</dbReference>
<comment type="similarity">
    <text evidence="1">Belongs to the bacterial ribosomal protein bL9 family.</text>
</comment>
<protein>
    <recommendedName>
        <fullName evidence="4">Ribosomal protein L9 domain-containing protein</fullName>
    </recommendedName>
</protein>
<keyword evidence="6" id="KW-1185">Reference proteome</keyword>
<dbReference type="Proteomes" id="UP000449547">
    <property type="component" value="Unassembled WGS sequence"/>
</dbReference>
<evidence type="ECO:0000256" key="2">
    <source>
        <dbReference type="ARBA" id="ARBA00022980"/>
    </source>
</evidence>